<evidence type="ECO:0000313" key="4">
    <source>
        <dbReference type="Proteomes" id="UP000286050"/>
    </source>
</evidence>
<evidence type="ECO:0000313" key="3">
    <source>
        <dbReference type="EMBL" id="RHD55670.1"/>
    </source>
</evidence>
<accession>A0A414FWC2</accession>
<dbReference type="EMBL" id="QSJI01000004">
    <property type="protein sequence ID" value="RHD55670.1"/>
    <property type="molecule type" value="Genomic_DNA"/>
</dbReference>
<protein>
    <recommendedName>
        <fullName evidence="2">Flavodoxin domain-containing protein</fullName>
    </recommendedName>
</protein>
<dbReference type="PANTHER" id="PTHR38030:SF2">
    <property type="entry name" value="PROTOPORPHYRINOGEN IX DEHYDROGENASE [QUINONE]"/>
    <property type="match status" value="1"/>
</dbReference>
<dbReference type="Proteomes" id="UP000286050">
    <property type="component" value="Unassembled WGS sequence"/>
</dbReference>
<dbReference type="InterPro" id="IPR026816">
    <property type="entry name" value="Flavodoxin_dom"/>
</dbReference>
<dbReference type="GO" id="GO:0010181">
    <property type="term" value="F:FMN binding"/>
    <property type="evidence" value="ECO:0007669"/>
    <property type="project" value="TreeGrafter"/>
</dbReference>
<organism evidence="3 4">
    <name type="scientific">Collinsella intestinalis</name>
    <dbReference type="NCBI Taxonomy" id="147207"/>
    <lineage>
        <taxon>Bacteria</taxon>
        <taxon>Bacillati</taxon>
        <taxon>Actinomycetota</taxon>
        <taxon>Coriobacteriia</taxon>
        <taxon>Coriobacteriales</taxon>
        <taxon>Coriobacteriaceae</taxon>
        <taxon>Collinsella</taxon>
    </lineage>
</organism>
<dbReference type="SUPFAM" id="SSF52218">
    <property type="entry name" value="Flavoproteins"/>
    <property type="match status" value="1"/>
</dbReference>
<feature type="compositionally biased region" description="Basic and acidic residues" evidence="1">
    <location>
        <begin position="196"/>
        <end position="208"/>
    </location>
</feature>
<dbReference type="RefSeq" id="WP_118271999.1">
    <property type="nucleotide sequence ID" value="NZ_CAJLDC010000013.1"/>
</dbReference>
<evidence type="ECO:0000256" key="1">
    <source>
        <dbReference type="SAM" id="MobiDB-lite"/>
    </source>
</evidence>
<sequence length="229" mass="25075">MDPRTVILYRSKHHGNTKKLVDALVAAHPEIDTIDVATLGKEEYPDLSPYHIIIVGSGIYYTKFDKDVLRVCDHCLRDGDNVIGLMTYGGAAKFNGGDLDGVCRMKMATLMCTYGCPGFDTFGPYKFVGGMNKGRPNQEDIDGAVEFYDKFLADYGEILVEERLKRDKRDAFNAAHPAGGLFTNLKRSAKKIAKRVKGDNDKATDEKTTAPVAADAPSATGEPTTSENQ</sequence>
<dbReference type="InterPro" id="IPR052200">
    <property type="entry name" value="Protoporphyrinogen_IX_DH"/>
</dbReference>
<evidence type="ECO:0000259" key="2">
    <source>
        <dbReference type="Pfam" id="PF12724"/>
    </source>
</evidence>
<comment type="caution">
    <text evidence="3">The sequence shown here is derived from an EMBL/GenBank/DDBJ whole genome shotgun (WGS) entry which is preliminary data.</text>
</comment>
<gene>
    <name evidence="3" type="ORF">DW787_05640</name>
</gene>
<feature type="domain" description="Flavodoxin" evidence="2">
    <location>
        <begin position="6"/>
        <end position="69"/>
    </location>
</feature>
<dbReference type="GO" id="GO:0070819">
    <property type="term" value="F:menaquinone-dependent protoporphyrinogen oxidase activity"/>
    <property type="evidence" value="ECO:0007669"/>
    <property type="project" value="TreeGrafter"/>
</dbReference>
<dbReference type="AlphaFoldDB" id="A0A414FWC2"/>
<dbReference type="Pfam" id="PF12724">
    <property type="entry name" value="Flavodoxin_5"/>
    <property type="match status" value="1"/>
</dbReference>
<feature type="region of interest" description="Disordered" evidence="1">
    <location>
        <begin position="193"/>
        <end position="229"/>
    </location>
</feature>
<dbReference type="GO" id="GO:0006783">
    <property type="term" value="P:heme biosynthetic process"/>
    <property type="evidence" value="ECO:0007669"/>
    <property type="project" value="TreeGrafter"/>
</dbReference>
<reference evidence="3 4" key="1">
    <citation type="submission" date="2018-08" db="EMBL/GenBank/DDBJ databases">
        <title>A genome reference for cultivated species of the human gut microbiota.</title>
        <authorList>
            <person name="Zou Y."/>
            <person name="Xue W."/>
            <person name="Luo G."/>
        </authorList>
    </citation>
    <scope>NUCLEOTIDE SEQUENCE [LARGE SCALE GENOMIC DNA]</scope>
    <source>
        <strain evidence="3 4">AM30-5LB</strain>
    </source>
</reference>
<name>A0A414FWC2_9ACTN</name>
<dbReference type="InterPro" id="IPR029039">
    <property type="entry name" value="Flavoprotein-like_sf"/>
</dbReference>
<proteinExistence type="predicted"/>
<dbReference type="Gene3D" id="3.40.50.360">
    <property type="match status" value="1"/>
</dbReference>
<dbReference type="PANTHER" id="PTHR38030">
    <property type="entry name" value="PROTOPORPHYRINOGEN IX DEHYDROGENASE [MENAQUINONE]"/>
    <property type="match status" value="1"/>
</dbReference>